<feature type="transmembrane region" description="Helical" evidence="7">
    <location>
        <begin position="220"/>
        <end position="238"/>
    </location>
</feature>
<evidence type="ECO:0000256" key="5">
    <source>
        <dbReference type="ARBA" id="ARBA00022989"/>
    </source>
</evidence>
<dbReference type="PANTHER" id="PTHR40074">
    <property type="entry name" value="O-ACETYLTRANSFERASE WECH"/>
    <property type="match status" value="1"/>
</dbReference>
<dbReference type="PANTHER" id="PTHR40074:SF2">
    <property type="entry name" value="O-ACETYLTRANSFERASE WECH"/>
    <property type="match status" value="1"/>
</dbReference>
<dbReference type="GO" id="GO:0016413">
    <property type="term" value="F:O-acetyltransferase activity"/>
    <property type="evidence" value="ECO:0007669"/>
    <property type="project" value="TreeGrafter"/>
</dbReference>
<feature type="transmembrane region" description="Helical" evidence="7">
    <location>
        <begin position="130"/>
        <end position="149"/>
    </location>
</feature>
<sequence length="350" mass="40386">MNESRADLGDYLKVFASTAVIMQPIIAWGIQAYPQDQAFQIFAGMTINLVKFTAPAFIYGILFSTTRQWLKQPISYRTYLKRSWWQLFLPTIIWTLLYMLVYPGLVQHGGYGNWWSYLSKFVNGNAAPHLWYNTMMLQFVIFMPVFWSLTRFGKPAKRAFWLGNSSLLFQLVWYVVCSVLIFTPANKQFYWVDRLGVSFLVYGVLGTLSAVHWETIRKLFAKYWLISFMAAIIAYYLTNGELACRHFPVAIQAASYYKPSMMLYDLAVIGIIGALAVNVKSPKINALVHNLSGIAYLAYLSNVFWSRYLWELLQQYFIPQAAVILCYLASWVLSFLSAYLTKKAAKRIRS</sequence>
<feature type="transmembrane region" description="Helical" evidence="7">
    <location>
        <begin position="39"/>
        <end position="63"/>
    </location>
</feature>
<proteinExistence type="inferred from homology"/>
<dbReference type="Pfam" id="PF01757">
    <property type="entry name" value="Acyl_transf_3"/>
    <property type="match status" value="1"/>
</dbReference>
<accession>A0A916QKP2</accession>
<dbReference type="RefSeq" id="WP_212781047.1">
    <property type="nucleotide sequence ID" value="NZ_BMAY01000009.1"/>
</dbReference>
<evidence type="ECO:0000313" key="9">
    <source>
        <dbReference type="EMBL" id="GFZ27355.1"/>
    </source>
</evidence>
<keyword evidence="3" id="KW-1003">Cell membrane</keyword>
<evidence type="ECO:0000256" key="2">
    <source>
        <dbReference type="ARBA" id="ARBA00007400"/>
    </source>
</evidence>
<evidence type="ECO:0000256" key="3">
    <source>
        <dbReference type="ARBA" id="ARBA00022475"/>
    </source>
</evidence>
<comment type="caution">
    <text evidence="9">The sequence shown here is derived from an EMBL/GenBank/DDBJ whole genome shotgun (WGS) entry which is preliminary data.</text>
</comment>
<dbReference type="Proteomes" id="UP000677218">
    <property type="component" value="Unassembled WGS sequence"/>
</dbReference>
<feature type="domain" description="Acyltransferase 3" evidence="8">
    <location>
        <begin position="10"/>
        <end position="336"/>
    </location>
</feature>
<keyword evidence="10" id="KW-1185">Reference proteome</keyword>
<dbReference type="InterPro" id="IPR002656">
    <property type="entry name" value="Acyl_transf_3_dom"/>
</dbReference>
<evidence type="ECO:0000256" key="6">
    <source>
        <dbReference type="ARBA" id="ARBA00023136"/>
    </source>
</evidence>
<keyword evidence="6 7" id="KW-0472">Membrane</keyword>
<dbReference type="EMBL" id="BMAY01000009">
    <property type="protein sequence ID" value="GFZ27355.1"/>
    <property type="molecule type" value="Genomic_DNA"/>
</dbReference>
<name>A0A916QKP2_9LACO</name>
<dbReference type="GO" id="GO:0009246">
    <property type="term" value="P:enterobacterial common antigen biosynthetic process"/>
    <property type="evidence" value="ECO:0007669"/>
    <property type="project" value="TreeGrafter"/>
</dbReference>
<feature type="transmembrane region" description="Helical" evidence="7">
    <location>
        <begin position="12"/>
        <end position="33"/>
    </location>
</feature>
<feature type="transmembrane region" description="Helical" evidence="7">
    <location>
        <begin position="286"/>
        <end position="305"/>
    </location>
</feature>
<comment type="similarity">
    <text evidence="2">Belongs to the acyltransferase 3 family.</text>
</comment>
<keyword evidence="4 7" id="KW-0812">Transmembrane</keyword>
<feature type="transmembrane region" description="Helical" evidence="7">
    <location>
        <begin position="161"/>
        <end position="183"/>
    </location>
</feature>
<reference evidence="9" key="1">
    <citation type="submission" date="2020-08" db="EMBL/GenBank/DDBJ databases">
        <title>Taxonomic study for Lactobacillus species isolated from hardwood bark.</title>
        <authorList>
            <person name="Tohno M."/>
            <person name="Tanizawa Y."/>
        </authorList>
    </citation>
    <scope>NUCLEOTIDE SEQUENCE</scope>
    <source>
        <strain evidence="9">B40</strain>
    </source>
</reference>
<comment type="subcellular location">
    <subcellularLocation>
        <location evidence="1">Cell membrane</location>
        <topology evidence="1">Multi-pass membrane protein</topology>
    </subcellularLocation>
</comment>
<evidence type="ECO:0000313" key="10">
    <source>
        <dbReference type="Proteomes" id="UP000677218"/>
    </source>
</evidence>
<evidence type="ECO:0000259" key="8">
    <source>
        <dbReference type="Pfam" id="PF01757"/>
    </source>
</evidence>
<evidence type="ECO:0000256" key="1">
    <source>
        <dbReference type="ARBA" id="ARBA00004651"/>
    </source>
</evidence>
<feature type="transmembrane region" description="Helical" evidence="7">
    <location>
        <begin position="261"/>
        <end position="279"/>
    </location>
</feature>
<dbReference type="GO" id="GO:0005886">
    <property type="term" value="C:plasma membrane"/>
    <property type="evidence" value="ECO:0007669"/>
    <property type="project" value="UniProtKB-SubCell"/>
</dbReference>
<feature type="transmembrane region" description="Helical" evidence="7">
    <location>
        <begin position="317"/>
        <end position="340"/>
    </location>
</feature>
<keyword evidence="5 7" id="KW-1133">Transmembrane helix</keyword>
<organism evidence="9 10">
    <name type="scientific">Lactobacillus corticis</name>
    <dbReference type="NCBI Taxonomy" id="2201249"/>
    <lineage>
        <taxon>Bacteria</taxon>
        <taxon>Bacillati</taxon>
        <taxon>Bacillota</taxon>
        <taxon>Bacilli</taxon>
        <taxon>Lactobacillales</taxon>
        <taxon>Lactobacillaceae</taxon>
        <taxon>Lactobacillus</taxon>
    </lineage>
</organism>
<gene>
    <name evidence="9" type="ORF">LCB40_12350</name>
</gene>
<evidence type="ECO:0000256" key="4">
    <source>
        <dbReference type="ARBA" id="ARBA00022692"/>
    </source>
</evidence>
<feature type="transmembrane region" description="Helical" evidence="7">
    <location>
        <begin position="84"/>
        <end position="105"/>
    </location>
</feature>
<feature type="transmembrane region" description="Helical" evidence="7">
    <location>
        <begin position="195"/>
        <end position="213"/>
    </location>
</feature>
<protein>
    <submittedName>
        <fullName evidence="9">Integral membrane protein</fullName>
    </submittedName>
</protein>
<evidence type="ECO:0000256" key="7">
    <source>
        <dbReference type="SAM" id="Phobius"/>
    </source>
</evidence>
<dbReference type="AlphaFoldDB" id="A0A916QKP2"/>